<evidence type="ECO:0000313" key="4">
    <source>
        <dbReference type="EMBL" id="KAK7688080.1"/>
    </source>
</evidence>
<dbReference type="SUPFAM" id="SSF75304">
    <property type="entry name" value="Amidase signature (AS) enzymes"/>
    <property type="match status" value="1"/>
</dbReference>
<dbReference type="Proteomes" id="UP001385951">
    <property type="component" value="Unassembled WGS sequence"/>
</dbReference>
<keyword evidence="2" id="KW-0378">Hydrolase</keyword>
<evidence type="ECO:0000256" key="1">
    <source>
        <dbReference type="ARBA" id="ARBA00009199"/>
    </source>
</evidence>
<evidence type="ECO:0000313" key="5">
    <source>
        <dbReference type="Proteomes" id="UP001385951"/>
    </source>
</evidence>
<comment type="similarity">
    <text evidence="1">Belongs to the amidase family.</text>
</comment>
<comment type="caution">
    <text evidence="4">The sequence shown here is derived from an EMBL/GenBank/DDBJ whole genome shotgun (WGS) entry which is preliminary data.</text>
</comment>
<dbReference type="PANTHER" id="PTHR46072:SF2">
    <property type="entry name" value="AMIDASE (EUROFUNG)"/>
    <property type="match status" value="1"/>
</dbReference>
<dbReference type="AlphaFoldDB" id="A0AAW0G3L0"/>
<dbReference type="EMBL" id="JASBNA010000011">
    <property type="protein sequence ID" value="KAK7688080.1"/>
    <property type="molecule type" value="Genomic_DNA"/>
</dbReference>
<dbReference type="Pfam" id="PF01425">
    <property type="entry name" value="Amidase"/>
    <property type="match status" value="1"/>
</dbReference>
<feature type="domain" description="Amidase" evidence="3">
    <location>
        <begin position="11"/>
        <end position="206"/>
    </location>
</feature>
<keyword evidence="5" id="KW-1185">Reference proteome</keyword>
<reference evidence="4 5" key="1">
    <citation type="submission" date="2022-09" db="EMBL/GenBank/DDBJ databases">
        <authorList>
            <person name="Palmer J.M."/>
        </authorList>
    </citation>
    <scope>NUCLEOTIDE SEQUENCE [LARGE SCALE GENOMIC DNA]</scope>
    <source>
        <strain evidence="4 5">DSM 7382</strain>
    </source>
</reference>
<dbReference type="Gene3D" id="3.90.1300.10">
    <property type="entry name" value="Amidase signature (AS) domain"/>
    <property type="match status" value="1"/>
</dbReference>
<proteinExistence type="inferred from homology"/>
<evidence type="ECO:0000259" key="3">
    <source>
        <dbReference type="Pfam" id="PF01425"/>
    </source>
</evidence>
<dbReference type="GO" id="GO:0016787">
    <property type="term" value="F:hydrolase activity"/>
    <property type="evidence" value="ECO:0007669"/>
    <property type="project" value="UniProtKB-KW"/>
</dbReference>
<evidence type="ECO:0000256" key="2">
    <source>
        <dbReference type="ARBA" id="ARBA00022801"/>
    </source>
</evidence>
<dbReference type="InterPro" id="IPR023631">
    <property type="entry name" value="Amidase_dom"/>
</dbReference>
<dbReference type="PANTHER" id="PTHR46072">
    <property type="entry name" value="AMIDASE-RELATED-RELATED"/>
    <property type="match status" value="1"/>
</dbReference>
<organism evidence="4 5">
    <name type="scientific">Cerrena zonata</name>
    <dbReference type="NCBI Taxonomy" id="2478898"/>
    <lineage>
        <taxon>Eukaryota</taxon>
        <taxon>Fungi</taxon>
        <taxon>Dikarya</taxon>
        <taxon>Basidiomycota</taxon>
        <taxon>Agaricomycotina</taxon>
        <taxon>Agaricomycetes</taxon>
        <taxon>Polyporales</taxon>
        <taxon>Cerrenaceae</taxon>
        <taxon>Cerrena</taxon>
    </lineage>
</organism>
<name>A0AAW0G3L0_9APHY</name>
<dbReference type="InterPro" id="IPR036928">
    <property type="entry name" value="AS_sf"/>
</dbReference>
<gene>
    <name evidence="4" type="ORF">QCA50_008450</name>
</gene>
<protein>
    <recommendedName>
        <fullName evidence="3">Amidase domain-containing protein</fullName>
    </recommendedName>
</protein>
<sequence length="222" mass="25398">MIESSYLFWIVIDWEPHKHLEIYKNTESIFAADAGHDYRFECAKSGEPLIKNMFPDEDAHPYTLYEPYAKTLVGTPEHVSAYDLWQLHKEKRALRKSHLDHWEATISRTGTGRPVDAIIAPVAPYTAVPHGCNSDAFYTTLYNSLDYTCAGFPVMFADKELDKVEPPHEFRNHEDEAVYKLYDPRVFHGLPVGLQLVGRTLEEEAVIAMTEIVDRALKGLKD</sequence>
<accession>A0AAW0G3L0</accession>